<dbReference type="EMBL" id="SRLO01008042">
    <property type="protein sequence ID" value="TNN27583.1"/>
    <property type="molecule type" value="Genomic_DNA"/>
</dbReference>
<dbReference type="AlphaFoldDB" id="A0A4Z2EFN6"/>
<proteinExistence type="predicted"/>
<gene>
    <name evidence="1" type="ORF">EYF80_062272</name>
</gene>
<protein>
    <submittedName>
        <fullName evidence="1">Uncharacterized protein</fullName>
    </submittedName>
</protein>
<dbReference type="Proteomes" id="UP000314294">
    <property type="component" value="Unassembled WGS sequence"/>
</dbReference>
<organism evidence="1 2">
    <name type="scientific">Liparis tanakae</name>
    <name type="common">Tanaka's snailfish</name>
    <dbReference type="NCBI Taxonomy" id="230148"/>
    <lineage>
        <taxon>Eukaryota</taxon>
        <taxon>Metazoa</taxon>
        <taxon>Chordata</taxon>
        <taxon>Craniata</taxon>
        <taxon>Vertebrata</taxon>
        <taxon>Euteleostomi</taxon>
        <taxon>Actinopterygii</taxon>
        <taxon>Neopterygii</taxon>
        <taxon>Teleostei</taxon>
        <taxon>Neoteleostei</taxon>
        <taxon>Acanthomorphata</taxon>
        <taxon>Eupercaria</taxon>
        <taxon>Perciformes</taxon>
        <taxon>Cottioidei</taxon>
        <taxon>Cottales</taxon>
        <taxon>Liparidae</taxon>
        <taxon>Liparis</taxon>
    </lineage>
</organism>
<reference evidence="1 2" key="1">
    <citation type="submission" date="2019-03" db="EMBL/GenBank/DDBJ databases">
        <title>First draft genome of Liparis tanakae, snailfish: a comprehensive survey of snailfish specific genes.</title>
        <authorList>
            <person name="Kim W."/>
            <person name="Song I."/>
            <person name="Jeong J.-H."/>
            <person name="Kim D."/>
            <person name="Kim S."/>
            <person name="Ryu S."/>
            <person name="Song J.Y."/>
            <person name="Lee S.K."/>
        </authorList>
    </citation>
    <scope>NUCLEOTIDE SEQUENCE [LARGE SCALE GENOMIC DNA]</scope>
    <source>
        <tissue evidence="1">Muscle</tissue>
    </source>
</reference>
<accession>A0A4Z2EFN6</accession>
<evidence type="ECO:0000313" key="2">
    <source>
        <dbReference type="Proteomes" id="UP000314294"/>
    </source>
</evidence>
<comment type="caution">
    <text evidence="1">The sequence shown here is derived from an EMBL/GenBank/DDBJ whole genome shotgun (WGS) entry which is preliminary data.</text>
</comment>
<evidence type="ECO:0000313" key="1">
    <source>
        <dbReference type="EMBL" id="TNN27583.1"/>
    </source>
</evidence>
<name>A0A4Z2EFN6_9TELE</name>
<keyword evidence="2" id="KW-1185">Reference proteome</keyword>
<sequence length="107" mass="11725">MNRNPATGWTAVGWEERVRRGGGGGGGGGGGREACNVTLWHGSRPEACWRSFSPLMPLVNGALKPARRPDAASGARVFCMCTHKSALDLFFPGHTWRPIFFCDFFLW</sequence>